<evidence type="ECO:0000313" key="4">
    <source>
        <dbReference type="Proteomes" id="UP001165395"/>
    </source>
</evidence>
<dbReference type="Gene3D" id="3.90.850.10">
    <property type="entry name" value="Fumarylacetoacetase-like, C-terminal domain"/>
    <property type="match status" value="1"/>
</dbReference>
<proteinExistence type="predicted"/>
<gene>
    <name evidence="3" type="ORF">LIN78_15495</name>
</gene>
<dbReference type="InterPro" id="IPR012686">
    <property type="entry name" value="HPA_isomer/decarb_N"/>
</dbReference>
<keyword evidence="3" id="KW-0378">Hydrolase</keyword>
<dbReference type="InterPro" id="IPR011234">
    <property type="entry name" value="Fumarylacetoacetase-like_C"/>
</dbReference>
<accession>A0ABS8D9Z3</accession>
<dbReference type="RefSeq" id="WP_227181770.1">
    <property type="nucleotide sequence ID" value="NZ_JAJBZT010000010.1"/>
</dbReference>
<feature type="domain" description="Fumarylacetoacetase-like C-terminal" evidence="2">
    <location>
        <begin position="38"/>
        <end position="240"/>
    </location>
</feature>
<reference evidence="3" key="1">
    <citation type="submission" date="2021-10" db="EMBL/GenBank/DDBJ databases">
        <title>The complete genome sequence of Leeia sp. TBRC 13508.</title>
        <authorList>
            <person name="Charoenyingcharoen P."/>
            <person name="Yukphan P."/>
        </authorList>
    </citation>
    <scope>NUCLEOTIDE SEQUENCE</scope>
    <source>
        <strain evidence="3">TBRC 13508</strain>
    </source>
</reference>
<evidence type="ECO:0000313" key="3">
    <source>
        <dbReference type="EMBL" id="MCB6184952.1"/>
    </source>
</evidence>
<dbReference type="EMBL" id="JAJBZT010000010">
    <property type="protein sequence ID" value="MCB6184952.1"/>
    <property type="molecule type" value="Genomic_DNA"/>
</dbReference>
<sequence>MRQARILQNDVVQSVTIQDQQPAIAGQFTWLPATNGSVIGLALNNRPLMDKLAPELTEAPYKNPPKTPVYFFKPVNTHLAHQGAIQIPANGETAFAGAALGIVIGSTARKVKRADAASVIAGYTIVNEVSLAETSYYRPAIKAKCRDTFCPIGPWVVSADELDVSALAINTYVNGELRQRGNTADLIYSVPEIIEYLSDFMTLQAGDLIIAGTTLREVALAAGDVVAVEIEGIGRLENTVTLETGAAK</sequence>
<keyword evidence="1" id="KW-0479">Metal-binding</keyword>
<comment type="caution">
    <text evidence="3">The sequence shown here is derived from an EMBL/GenBank/DDBJ whole genome shotgun (WGS) entry which is preliminary data.</text>
</comment>
<evidence type="ECO:0000256" key="1">
    <source>
        <dbReference type="ARBA" id="ARBA00022723"/>
    </source>
</evidence>
<dbReference type="GO" id="GO:0016787">
    <property type="term" value="F:hydrolase activity"/>
    <property type="evidence" value="ECO:0007669"/>
    <property type="project" value="UniProtKB-KW"/>
</dbReference>
<keyword evidence="4" id="KW-1185">Reference proteome</keyword>
<name>A0ABS8D9Z3_9NEIS</name>
<organism evidence="3 4">
    <name type="scientific">Leeia speluncae</name>
    <dbReference type="NCBI Taxonomy" id="2884804"/>
    <lineage>
        <taxon>Bacteria</taxon>
        <taxon>Pseudomonadati</taxon>
        <taxon>Pseudomonadota</taxon>
        <taxon>Betaproteobacteria</taxon>
        <taxon>Neisseriales</taxon>
        <taxon>Leeiaceae</taxon>
        <taxon>Leeia</taxon>
    </lineage>
</organism>
<evidence type="ECO:0000259" key="2">
    <source>
        <dbReference type="Pfam" id="PF01557"/>
    </source>
</evidence>
<dbReference type="Proteomes" id="UP001165395">
    <property type="component" value="Unassembled WGS sequence"/>
</dbReference>
<dbReference type="NCBIfam" id="TIGR02305">
    <property type="entry name" value="HpaG-N-term"/>
    <property type="match status" value="1"/>
</dbReference>
<dbReference type="Pfam" id="PF01557">
    <property type="entry name" value="FAA_hydrolase"/>
    <property type="match status" value="1"/>
</dbReference>
<protein>
    <submittedName>
        <fullName evidence="3">Fumarylacetoacetate hydrolase family protein</fullName>
    </submittedName>
</protein>
<dbReference type="PANTHER" id="PTHR11820:SF114">
    <property type="entry name" value="4-HYDROXYPHENYLACETATE CATABOLISM PROTEIN"/>
    <property type="match status" value="1"/>
</dbReference>
<dbReference type="InterPro" id="IPR036663">
    <property type="entry name" value="Fumarylacetoacetase_C_sf"/>
</dbReference>
<dbReference type="PANTHER" id="PTHR11820">
    <property type="entry name" value="ACYLPYRUVASE"/>
    <property type="match status" value="1"/>
</dbReference>
<dbReference type="SUPFAM" id="SSF56529">
    <property type="entry name" value="FAH"/>
    <property type="match status" value="1"/>
</dbReference>